<keyword evidence="4" id="KW-1185">Reference proteome</keyword>
<evidence type="ECO:0000313" key="1">
    <source>
        <dbReference type="EMBL" id="GAA0539554.1"/>
    </source>
</evidence>
<gene>
    <name evidence="2" type="ORF">ABNG02_15780</name>
    <name evidence="1" type="ORF">GCM10008994_13320</name>
</gene>
<dbReference type="EMBL" id="JBEDNW010000010">
    <property type="protein sequence ID" value="MEZ3168774.1"/>
    <property type="molecule type" value="Genomic_DNA"/>
</dbReference>
<reference evidence="1" key="1">
    <citation type="journal article" date="2014" name="Int. J. Syst. Evol. Microbiol.">
        <title>Complete genome sequence of Corynebacterium casei LMG S-19264T (=DSM 44701T), isolated from a smear-ripened cheese.</title>
        <authorList>
            <consortium name="US DOE Joint Genome Institute (JGI-PGF)"/>
            <person name="Walter F."/>
            <person name="Albersmeier A."/>
            <person name="Kalinowski J."/>
            <person name="Ruckert C."/>
        </authorList>
    </citation>
    <scope>NUCLEOTIDE SEQUENCE</scope>
    <source>
        <strain evidence="1">JCM 14265</strain>
    </source>
</reference>
<evidence type="ECO:0000313" key="4">
    <source>
        <dbReference type="Proteomes" id="UP001567571"/>
    </source>
</evidence>
<dbReference type="RefSeq" id="WP_343777697.1">
    <property type="nucleotide sequence ID" value="NZ_BAAADQ010000005.1"/>
</dbReference>
<dbReference type="Proteomes" id="UP001567571">
    <property type="component" value="Unassembled WGS sequence"/>
</dbReference>
<protein>
    <submittedName>
        <fullName evidence="1">Uncharacterized protein</fullName>
    </submittedName>
</protein>
<dbReference type="AlphaFoldDB" id="A0AAV3SQI4"/>
<dbReference type="Proteomes" id="UP001501425">
    <property type="component" value="Unassembled WGS sequence"/>
</dbReference>
<name>A0AAV3SQI4_9EURY</name>
<sequence length="158" mass="17379">MSRLSRTARKELSKHQSPYVSGFDSLLGDVVHDHFAEDEQLNALAAACADAEEALEIREESLDESDPVSTAMETSVGKLIWAIEKRARERVAELCEEVATEADAAWLDIHDEEEVRAAHAEAREWLSVNTNAAERAGVDYGDALPDVDELLEAEEVSA</sequence>
<reference evidence="2 4" key="3">
    <citation type="submission" date="2024-06" db="EMBL/GenBank/DDBJ databases">
        <title>Halorubrum miltondacostae sp. nov., a potential PHA producer isolated from an inland solar saltern in Rio Maior, Portugal.</title>
        <authorList>
            <person name="Albuquerque L."/>
            <person name="Viver T."/>
            <person name="Barroso C."/>
            <person name="Claudino R."/>
            <person name="Galvan M."/>
            <person name="Simoes G."/>
            <person name="Lobo Da Cunha A."/>
            <person name="Egas C."/>
        </authorList>
    </citation>
    <scope>NUCLEOTIDE SEQUENCE [LARGE SCALE GENOMIC DNA]</scope>
    <source>
        <strain evidence="2 4">DSM 18646</strain>
    </source>
</reference>
<comment type="caution">
    <text evidence="1">The sequence shown here is derived from an EMBL/GenBank/DDBJ whole genome shotgun (WGS) entry which is preliminary data.</text>
</comment>
<accession>A0AAV3SQI4</accession>
<evidence type="ECO:0000313" key="2">
    <source>
        <dbReference type="EMBL" id="MEZ3168774.1"/>
    </source>
</evidence>
<reference evidence="1" key="2">
    <citation type="submission" date="2023-12" db="EMBL/GenBank/DDBJ databases">
        <authorList>
            <person name="Sun Q."/>
            <person name="Inoue M."/>
        </authorList>
    </citation>
    <scope>NUCLEOTIDE SEQUENCE</scope>
    <source>
        <strain evidence="1">JCM 14265</strain>
    </source>
</reference>
<proteinExistence type="predicted"/>
<evidence type="ECO:0000313" key="3">
    <source>
        <dbReference type="Proteomes" id="UP001501425"/>
    </source>
</evidence>
<dbReference type="EMBL" id="BAAADQ010000005">
    <property type="protein sequence ID" value="GAA0539554.1"/>
    <property type="molecule type" value="Genomic_DNA"/>
</dbReference>
<organism evidence="1 3">
    <name type="scientific">Halorubrum ejinorense</name>
    <dbReference type="NCBI Taxonomy" id="425309"/>
    <lineage>
        <taxon>Archaea</taxon>
        <taxon>Methanobacteriati</taxon>
        <taxon>Methanobacteriota</taxon>
        <taxon>Stenosarchaea group</taxon>
        <taxon>Halobacteria</taxon>
        <taxon>Halobacteriales</taxon>
        <taxon>Haloferacaceae</taxon>
        <taxon>Halorubrum</taxon>
    </lineage>
</organism>